<proteinExistence type="predicted"/>
<protein>
    <submittedName>
        <fullName evidence="1">Uncharacterized protein</fullName>
    </submittedName>
</protein>
<accession>A0A3P7P8A2</accession>
<feature type="non-terminal residue" evidence="1">
    <location>
        <position position="1"/>
    </location>
</feature>
<keyword evidence="2" id="KW-1185">Reference proteome</keyword>
<sequence>PFTKGNGLSFEVRARLRYVNTVTFAVKPAQPFIPVFVSKAALPINQDINCSQIEKAHSDDRLERAEYEHERKRTKENFGQAVKDNRHHISWLHQSDGRIEVVESIS</sequence>
<reference evidence="1 2" key="1">
    <citation type="submission" date="2018-11" db="EMBL/GenBank/DDBJ databases">
        <authorList>
            <consortium name="Pathogen Informatics"/>
        </authorList>
    </citation>
    <scope>NUCLEOTIDE SEQUENCE [LARGE SCALE GENOMIC DNA]</scope>
</reference>
<dbReference type="Proteomes" id="UP000281553">
    <property type="component" value="Unassembled WGS sequence"/>
</dbReference>
<gene>
    <name evidence="1" type="ORF">DILT_LOCUS12380</name>
</gene>
<name>A0A3P7P8A2_DIBLA</name>
<dbReference type="AlphaFoldDB" id="A0A3P7P8A2"/>
<evidence type="ECO:0000313" key="2">
    <source>
        <dbReference type="Proteomes" id="UP000281553"/>
    </source>
</evidence>
<dbReference type="EMBL" id="UYRU01066252">
    <property type="protein sequence ID" value="VDN16549.1"/>
    <property type="molecule type" value="Genomic_DNA"/>
</dbReference>
<organism evidence="1 2">
    <name type="scientific">Dibothriocephalus latus</name>
    <name type="common">Fish tapeworm</name>
    <name type="synonym">Diphyllobothrium latum</name>
    <dbReference type="NCBI Taxonomy" id="60516"/>
    <lineage>
        <taxon>Eukaryota</taxon>
        <taxon>Metazoa</taxon>
        <taxon>Spiralia</taxon>
        <taxon>Lophotrochozoa</taxon>
        <taxon>Platyhelminthes</taxon>
        <taxon>Cestoda</taxon>
        <taxon>Eucestoda</taxon>
        <taxon>Diphyllobothriidea</taxon>
        <taxon>Diphyllobothriidae</taxon>
        <taxon>Dibothriocephalus</taxon>
    </lineage>
</organism>
<evidence type="ECO:0000313" key="1">
    <source>
        <dbReference type="EMBL" id="VDN16549.1"/>
    </source>
</evidence>